<dbReference type="InterPro" id="IPR011009">
    <property type="entry name" value="Kinase-like_dom_sf"/>
</dbReference>
<name>A0A667XU23_9TELE</name>
<evidence type="ECO:0000256" key="9">
    <source>
        <dbReference type="ARBA" id="ARBA00048312"/>
    </source>
</evidence>
<evidence type="ECO:0000256" key="15">
    <source>
        <dbReference type="SAM" id="MobiDB-lite"/>
    </source>
</evidence>
<dbReference type="Gene3D" id="3.30.200.20">
    <property type="entry name" value="Phosphorylase Kinase, domain 1"/>
    <property type="match status" value="1"/>
</dbReference>
<evidence type="ECO:0000256" key="2">
    <source>
        <dbReference type="ARBA" id="ARBA00008867"/>
    </source>
</evidence>
<dbReference type="PANTHER" id="PTHR24058:SF22">
    <property type="entry name" value="DUAL SPECIFICITY TYROSINE-PHOSPHORYLATION-REGULATED KINASE 4"/>
    <property type="match status" value="1"/>
</dbReference>
<accession>A0A667XU23</accession>
<dbReference type="GO" id="GO:0004712">
    <property type="term" value="F:protein serine/threonine/tyrosine kinase activity"/>
    <property type="evidence" value="ECO:0007669"/>
    <property type="project" value="UniProtKB-EC"/>
</dbReference>
<dbReference type="AlphaFoldDB" id="A0A667XU23"/>
<evidence type="ECO:0000256" key="4">
    <source>
        <dbReference type="ARBA" id="ARBA00022679"/>
    </source>
</evidence>
<feature type="domain" description="Protein kinase" evidence="16">
    <location>
        <begin position="155"/>
        <end position="456"/>
    </location>
</feature>
<keyword evidence="6" id="KW-0418">Kinase</keyword>
<dbReference type="Gene3D" id="3.30.10.30">
    <property type="entry name" value="DYRK"/>
    <property type="match status" value="1"/>
</dbReference>
<keyword evidence="5 13" id="KW-0547">Nucleotide-binding</keyword>
<reference evidence="17" key="3">
    <citation type="submission" date="2025-09" db="UniProtKB">
        <authorList>
            <consortium name="Ensembl"/>
        </authorList>
    </citation>
    <scope>IDENTIFICATION</scope>
</reference>
<comment type="catalytic activity">
    <reaction evidence="8">
        <text>L-threonyl-[protein] + ATP = O-phospho-L-threonyl-[protein] + ADP + H(+)</text>
        <dbReference type="Rhea" id="RHEA:46608"/>
        <dbReference type="Rhea" id="RHEA-COMP:11060"/>
        <dbReference type="Rhea" id="RHEA-COMP:11605"/>
        <dbReference type="ChEBI" id="CHEBI:15378"/>
        <dbReference type="ChEBI" id="CHEBI:30013"/>
        <dbReference type="ChEBI" id="CHEBI:30616"/>
        <dbReference type="ChEBI" id="CHEBI:61977"/>
        <dbReference type="ChEBI" id="CHEBI:456216"/>
        <dbReference type="EC" id="2.7.11.24"/>
    </reaction>
</comment>
<evidence type="ECO:0000313" key="18">
    <source>
        <dbReference type="Proteomes" id="UP000472263"/>
    </source>
</evidence>
<comment type="similarity">
    <text evidence="2">Belongs to the protein kinase superfamily. CMGC Ser/Thr protein kinase family. MNB/DYRK subfamily.</text>
</comment>
<evidence type="ECO:0000256" key="13">
    <source>
        <dbReference type="PROSITE-ProRule" id="PRU10141"/>
    </source>
</evidence>
<dbReference type="SUPFAM" id="SSF56112">
    <property type="entry name" value="Protein kinase-like (PK-like)"/>
    <property type="match status" value="1"/>
</dbReference>
<proteinExistence type="inferred from homology"/>
<dbReference type="SMART" id="SM00220">
    <property type="entry name" value="S_TKc"/>
    <property type="match status" value="1"/>
</dbReference>
<feature type="binding site" evidence="13">
    <location>
        <position position="184"/>
    </location>
    <ligand>
        <name>ATP</name>
        <dbReference type="ChEBI" id="CHEBI:30616"/>
    </ligand>
</feature>
<sequence length="497" mass="56855">MEPTLGATGEDSSLENYSERKKIQQSQAYHKKSRAAEAPLWPDSCAIGADPCEQITKAIQSYYRRKRTSRQNTETKSSKGPQILKCLSTENVLQFFKKYLTEFEQEEIKGYKKVWYLGQKAKKIQGSKSLSFNSGYDTENGYYRMVIKDHIAYRFEVLEEIGRGAYGQVFKCRDHKTMELVAIKVIRNDKSIHNEAMAEVKILDALSKKDKKNTANILHMKEHFYFRNHLCITFELLGKDLYTVMKENNLQGFSLSQVQHFAKDLLACLQLLRKEGIIHCDLKPENILMSDKNHNHVKVIDFGASCFEEKKRQKCIQTRLYMSPEMLLAKGYSFPIDMWSLGCILAELHTGSPLFDGDNWNDQFGCIMEVLGEPPMELLRGISNKCFCRYVLSADSQGFLKKIVNNNGAVRQPGSKNLASLLKTTDANFLDFIQRCLRFKPEERMTPEEAMQHAWIQGQLHTRKSTPKPCAADNTASGRRTLCQASFYSAVISMPTC</sequence>
<evidence type="ECO:0000259" key="16">
    <source>
        <dbReference type="PROSITE" id="PS50011"/>
    </source>
</evidence>
<dbReference type="Ensembl" id="ENSMMDT00005013088.1">
    <property type="protein sequence ID" value="ENSMMDP00005012721.1"/>
    <property type="gene ID" value="ENSMMDG00005006683.1"/>
</dbReference>
<dbReference type="GO" id="GO:0005634">
    <property type="term" value="C:nucleus"/>
    <property type="evidence" value="ECO:0007669"/>
    <property type="project" value="TreeGrafter"/>
</dbReference>
<evidence type="ECO:0000256" key="5">
    <source>
        <dbReference type="ARBA" id="ARBA00022741"/>
    </source>
</evidence>
<feature type="region of interest" description="Disordered" evidence="15">
    <location>
        <begin position="1"/>
        <end position="30"/>
    </location>
</feature>
<dbReference type="InParanoid" id="A0A667XU23"/>
<comment type="catalytic activity">
    <reaction evidence="9">
        <text>L-seryl-[protein] + ATP = O-phospho-L-seryl-[protein] + ADP + H(+)</text>
        <dbReference type="Rhea" id="RHEA:17989"/>
        <dbReference type="Rhea" id="RHEA-COMP:9863"/>
        <dbReference type="Rhea" id="RHEA-COMP:11604"/>
        <dbReference type="ChEBI" id="CHEBI:15378"/>
        <dbReference type="ChEBI" id="CHEBI:29999"/>
        <dbReference type="ChEBI" id="CHEBI:30616"/>
        <dbReference type="ChEBI" id="CHEBI:83421"/>
        <dbReference type="ChEBI" id="CHEBI:456216"/>
        <dbReference type="EC" id="2.7.11.24"/>
    </reaction>
</comment>
<reference evidence="17" key="2">
    <citation type="submission" date="2025-08" db="UniProtKB">
        <authorList>
            <consortium name="Ensembl"/>
        </authorList>
    </citation>
    <scope>IDENTIFICATION</scope>
</reference>
<comment type="catalytic activity">
    <reaction evidence="11">
        <text>L-threonyl-[protein] + ATP = O-phospho-L-threonyl-[protein] + ADP + H(+)</text>
        <dbReference type="Rhea" id="RHEA:46608"/>
        <dbReference type="Rhea" id="RHEA-COMP:11060"/>
        <dbReference type="Rhea" id="RHEA-COMP:11605"/>
        <dbReference type="ChEBI" id="CHEBI:15378"/>
        <dbReference type="ChEBI" id="CHEBI:30013"/>
        <dbReference type="ChEBI" id="CHEBI:30616"/>
        <dbReference type="ChEBI" id="CHEBI:61977"/>
        <dbReference type="ChEBI" id="CHEBI:456216"/>
        <dbReference type="EC" id="2.7.12.1"/>
    </reaction>
</comment>
<evidence type="ECO:0000256" key="10">
    <source>
        <dbReference type="ARBA" id="ARBA00049003"/>
    </source>
</evidence>
<keyword evidence="3 14" id="KW-0723">Serine/threonine-protein kinase</keyword>
<dbReference type="InterPro" id="IPR042521">
    <property type="entry name" value="DYRK"/>
</dbReference>
<dbReference type="Proteomes" id="UP000472263">
    <property type="component" value="Chromosome 12"/>
</dbReference>
<dbReference type="GeneTree" id="ENSGT00940000159401"/>
<reference evidence="17" key="1">
    <citation type="submission" date="2019-06" db="EMBL/GenBank/DDBJ databases">
        <authorList>
            <consortium name="Wellcome Sanger Institute Data Sharing"/>
        </authorList>
    </citation>
    <scope>NUCLEOTIDE SEQUENCE [LARGE SCALE GENOMIC DNA]</scope>
</reference>
<keyword evidence="18" id="KW-1185">Reference proteome</keyword>
<dbReference type="PROSITE" id="PS50011">
    <property type="entry name" value="PROTEIN_KINASE_DOM"/>
    <property type="match status" value="1"/>
</dbReference>
<keyword evidence="4" id="KW-0808">Transferase</keyword>
<dbReference type="FunFam" id="1.10.510.10:FF:000624">
    <property type="entry name" value="Mitogen-activated protein kinase"/>
    <property type="match status" value="1"/>
</dbReference>
<dbReference type="GO" id="GO:0005524">
    <property type="term" value="F:ATP binding"/>
    <property type="evidence" value="ECO:0007669"/>
    <property type="project" value="UniProtKB-UniRule"/>
</dbReference>
<dbReference type="GO" id="GO:0005737">
    <property type="term" value="C:cytoplasm"/>
    <property type="evidence" value="ECO:0007669"/>
    <property type="project" value="TreeGrafter"/>
</dbReference>
<evidence type="ECO:0000256" key="8">
    <source>
        <dbReference type="ARBA" id="ARBA00047592"/>
    </source>
</evidence>
<evidence type="ECO:0000256" key="11">
    <source>
        <dbReference type="ARBA" id="ARBA00049308"/>
    </source>
</evidence>
<dbReference type="Pfam" id="PF00069">
    <property type="entry name" value="Pkinase"/>
    <property type="match status" value="1"/>
</dbReference>
<evidence type="ECO:0000256" key="14">
    <source>
        <dbReference type="RuleBase" id="RU000304"/>
    </source>
</evidence>
<evidence type="ECO:0000256" key="6">
    <source>
        <dbReference type="ARBA" id="ARBA00022777"/>
    </source>
</evidence>
<dbReference type="InterPro" id="IPR017441">
    <property type="entry name" value="Protein_kinase_ATP_BS"/>
</dbReference>
<dbReference type="PROSITE" id="PS00108">
    <property type="entry name" value="PROTEIN_KINASE_ST"/>
    <property type="match status" value="1"/>
</dbReference>
<evidence type="ECO:0000256" key="12">
    <source>
        <dbReference type="ARBA" id="ARBA00051680"/>
    </source>
</evidence>
<comment type="catalytic activity">
    <reaction evidence="10">
        <text>L-seryl-[protein] + ATP = O-phospho-L-seryl-[protein] + ADP + H(+)</text>
        <dbReference type="Rhea" id="RHEA:17989"/>
        <dbReference type="Rhea" id="RHEA-COMP:9863"/>
        <dbReference type="Rhea" id="RHEA-COMP:11604"/>
        <dbReference type="ChEBI" id="CHEBI:15378"/>
        <dbReference type="ChEBI" id="CHEBI:29999"/>
        <dbReference type="ChEBI" id="CHEBI:30616"/>
        <dbReference type="ChEBI" id="CHEBI:83421"/>
        <dbReference type="ChEBI" id="CHEBI:456216"/>
        <dbReference type="EC" id="2.7.12.1"/>
    </reaction>
</comment>
<dbReference type="Gene3D" id="1.10.510.10">
    <property type="entry name" value="Transferase(Phosphotransferase) domain 1"/>
    <property type="match status" value="1"/>
</dbReference>
<organism evidence="17 18">
    <name type="scientific">Myripristis murdjan</name>
    <name type="common">pinecone soldierfish</name>
    <dbReference type="NCBI Taxonomy" id="586833"/>
    <lineage>
        <taxon>Eukaryota</taxon>
        <taxon>Metazoa</taxon>
        <taxon>Chordata</taxon>
        <taxon>Craniata</taxon>
        <taxon>Vertebrata</taxon>
        <taxon>Euteleostomi</taxon>
        <taxon>Actinopterygii</taxon>
        <taxon>Neopterygii</taxon>
        <taxon>Teleostei</taxon>
        <taxon>Neoteleostei</taxon>
        <taxon>Acanthomorphata</taxon>
        <taxon>Holocentriformes</taxon>
        <taxon>Holocentridae</taxon>
        <taxon>Myripristis</taxon>
    </lineage>
</organism>
<protein>
    <recommendedName>
        <fullName evidence="16">Protein kinase domain-containing protein</fullName>
    </recommendedName>
</protein>
<comment type="similarity">
    <text evidence="1">Belongs to the protein kinase superfamily. CMGC Ser/Thr protein kinase family. MAP kinase subfamily.</text>
</comment>
<dbReference type="GO" id="GO:0004707">
    <property type="term" value="F:MAP kinase activity"/>
    <property type="evidence" value="ECO:0007669"/>
    <property type="project" value="UniProtKB-EC"/>
</dbReference>
<comment type="catalytic activity">
    <reaction evidence="12">
        <text>L-tyrosyl-[protein] + ATP = O-phospho-L-tyrosyl-[protein] + ADP + H(+)</text>
        <dbReference type="Rhea" id="RHEA:10596"/>
        <dbReference type="Rhea" id="RHEA-COMP:10136"/>
        <dbReference type="Rhea" id="RHEA-COMP:20101"/>
        <dbReference type="ChEBI" id="CHEBI:15378"/>
        <dbReference type="ChEBI" id="CHEBI:30616"/>
        <dbReference type="ChEBI" id="CHEBI:46858"/>
        <dbReference type="ChEBI" id="CHEBI:61978"/>
        <dbReference type="ChEBI" id="CHEBI:456216"/>
        <dbReference type="EC" id="2.7.12.1"/>
    </reaction>
</comment>
<evidence type="ECO:0000256" key="1">
    <source>
        <dbReference type="ARBA" id="ARBA00008832"/>
    </source>
</evidence>
<evidence type="ECO:0000256" key="7">
    <source>
        <dbReference type="ARBA" id="ARBA00022840"/>
    </source>
</evidence>
<dbReference type="InterPro" id="IPR000719">
    <property type="entry name" value="Prot_kinase_dom"/>
</dbReference>
<dbReference type="PANTHER" id="PTHR24058">
    <property type="entry name" value="DUAL SPECIFICITY PROTEIN KINASE"/>
    <property type="match status" value="1"/>
</dbReference>
<dbReference type="InterPro" id="IPR008271">
    <property type="entry name" value="Ser/Thr_kinase_AS"/>
</dbReference>
<dbReference type="InterPro" id="IPR050494">
    <property type="entry name" value="Ser_Thr_dual-spec_kinase"/>
</dbReference>
<evidence type="ECO:0000256" key="3">
    <source>
        <dbReference type="ARBA" id="ARBA00022527"/>
    </source>
</evidence>
<dbReference type="GO" id="GO:0005856">
    <property type="term" value="C:cytoskeleton"/>
    <property type="evidence" value="ECO:0007669"/>
    <property type="project" value="TreeGrafter"/>
</dbReference>
<keyword evidence="7 13" id="KW-0067">ATP-binding</keyword>
<evidence type="ECO:0000313" key="17">
    <source>
        <dbReference type="Ensembl" id="ENSMMDP00005012721.1"/>
    </source>
</evidence>
<dbReference type="PROSITE" id="PS00107">
    <property type="entry name" value="PROTEIN_KINASE_ATP"/>
    <property type="match status" value="1"/>
</dbReference>